<sequence>MNVFMDKLLIHKMNFLEIVGINGSEKRECTVQNHIGLCRIFHKFVGVHQIDRAC</sequence>
<comment type="caution">
    <text evidence="1">The sequence shown here is derived from an EMBL/GenBank/DDBJ whole genome shotgun (WGS) entry which is preliminary data.</text>
</comment>
<protein>
    <submittedName>
        <fullName evidence="1">Uncharacterized protein</fullName>
    </submittedName>
</protein>
<proteinExistence type="predicted"/>
<organism evidence="1">
    <name type="scientific">bioreactor metagenome</name>
    <dbReference type="NCBI Taxonomy" id="1076179"/>
    <lineage>
        <taxon>unclassified sequences</taxon>
        <taxon>metagenomes</taxon>
        <taxon>ecological metagenomes</taxon>
    </lineage>
</organism>
<name>A0A645CCD3_9ZZZZ</name>
<evidence type="ECO:0000313" key="1">
    <source>
        <dbReference type="EMBL" id="MPM74590.1"/>
    </source>
</evidence>
<reference evidence="1" key="1">
    <citation type="submission" date="2019-08" db="EMBL/GenBank/DDBJ databases">
        <authorList>
            <person name="Kucharzyk K."/>
            <person name="Murdoch R.W."/>
            <person name="Higgins S."/>
            <person name="Loffler F."/>
        </authorList>
    </citation>
    <scope>NUCLEOTIDE SEQUENCE</scope>
</reference>
<accession>A0A645CCD3</accession>
<dbReference type="EMBL" id="VSSQ01026065">
    <property type="protein sequence ID" value="MPM74590.1"/>
    <property type="molecule type" value="Genomic_DNA"/>
</dbReference>
<gene>
    <name evidence="1" type="ORF">SDC9_121578</name>
</gene>
<dbReference type="AlphaFoldDB" id="A0A645CCD3"/>